<dbReference type="RefSeq" id="WP_048090472.1">
    <property type="nucleotide sequence ID" value="NZ_CP009552.1"/>
</dbReference>
<dbReference type="Proteomes" id="UP001492541">
    <property type="component" value="Chromosome"/>
</dbReference>
<sequence>MLSEKFRDYINILKMTRKPDREEFVTTLKVSVAVMLVIGLIGFIVYLLMDVLPGYLG</sequence>
<keyword evidence="12" id="KW-1185">Reference proteome</keyword>
<dbReference type="STRING" id="565033.GACE_0219"/>
<dbReference type="GO" id="GO:0008320">
    <property type="term" value="F:protein transmembrane transporter activity"/>
    <property type="evidence" value="ECO:0007669"/>
    <property type="project" value="UniProtKB-UniRule"/>
</dbReference>
<comment type="function">
    <text evidence="8">Essential subunit of the Sec protein translocation channel SecYEG. Clamps together the 2 halves of SecY. May contact the channel plug during translocation.</text>
</comment>
<dbReference type="Pfam" id="PF00584">
    <property type="entry name" value="SecE"/>
    <property type="match status" value="1"/>
</dbReference>
<keyword evidence="8" id="KW-1003">Cell membrane</keyword>
<reference evidence="10 12" key="2">
    <citation type="submission" date="2021-11" db="EMBL/GenBank/DDBJ databases">
        <title>Whole genome of Geoglobus acetivorans.</title>
        <authorList>
            <person name="Liu D."/>
        </authorList>
    </citation>
    <scope>NUCLEOTIDE SEQUENCE [LARGE SCALE GENOMIC DNA]</scope>
    <source>
        <strain evidence="10 12">SBH6</strain>
    </source>
</reference>
<dbReference type="NCBIfam" id="TIGR00327">
    <property type="entry name" value="secE_euk_arch"/>
    <property type="match status" value="1"/>
</dbReference>
<name>A0A0A7GE95_GEOAI</name>
<comment type="subcellular location">
    <subcellularLocation>
        <location evidence="8">Cell membrane</location>
        <topology evidence="8">Single-pass membrane protein</topology>
    </subcellularLocation>
    <subcellularLocation>
        <location evidence="7">Endomembrane system</location>
        <topology evidence="7">Single-pass membrane protein</topology>
    </subcellularLocation>
</comment>
<dbReference type="GO" id="GO:0009306">
    <property type="term" value="P:protein secretion"/>
    <property type="evidence" value="ECO:0007669"/>
    <property type="project" value="UniProtKB-UniRule"/>
</dbReference>
<proteinExistence type="inferred from homology"/>
<comment type="similarity">
    <text evidence="8">Belongs to the SecE/SEC61-gamma family.</text>
</comment>
<dbReference type="InterPro" id="IPR008158">
    <property type="entry name" value="Translocase_Sec61-g"/>
</dbReference>
<evidence type="ECO:0000256" key="7">
    <source>
        <dbReference type="ARBA" id="ARBA00037847"/>
    </source>
</evidence>
<dbReference type="HAMAP" id="MF_00422">
    <property type="entry name" value="SecE"/>
    <property type="match status" value="1"/>
</dbReference>
<dbReference type="KEGG" id="gac:GACE_0219"/>
<evidence type="ECO:0000256" key="1">
    <source>
        <dbReference type="ARBA" id="ARBA00022448"/>
    </source>
</evidence>
<reference evidence="9 11" key="1">
    <citation type="journal article" date="2015" name="Appl. Environ. Microbiol.">
        <title>The Geoglobus acetivorans genome: Fe(III) reduction, acetate utilization, autotrophic growth, and degradation of aromatic compounds in a hyperthermophilic archaeon.</title>
        <authorList>
            <person name="Mardanov A.V."/>
            <person name="Slododkina G.B."/>
            <person name="Slobodkin A.I."/>
            <person name="Beletsky A.V."/>
            <person name="Gavrilov S.N."/>
            <person name="Kublanov I.V."/>
            <person name="Bonch-Osmolovskaya E.A."/>
            <person name="Skryabin K.G."/>
            <person name="Ravin N.V."/>
        </authorList>
    </citation>
    <scope>NUCLEOTIDE SEQUENCE [LARGE SCALE GENOMIC DNA]</scope>
    <source>
        <strain evidence="9 11">SBH6</strain>
    </source>
</reference>
<dbReference type="Gene3D" id="1.20.5.820">
    <property type="entry name" value="Preprotein translocase SecE subunit"/>
    <property type="match status" value="1"/>
</dbReference>
<dbReference type="GO" id="GO:0005886">
    <property type="term" value="C:plasma membrane"/>
    <property type="evidence" value="ECO:0007669"/>
    <property type="project" value="UniProtKB-SubCell"/>
</dbReference>
<evidence type="ECO:0000313" key="12">
    <source>
        <dbReference type="Proteomes" id="UP001492541"/>
    </source>
</evidence>
<dbReference type="InterPro" id="IPR001901">
    <property type="entry name" value="Translocase_SecE/Sec61-g"/>
</dbReference>
<protein>
    <recommendedName>
        <fullName evidence="8">Protein translocase subunit SecE</fullName>
    </recommendedName>
    <alternativeName>
        <fullName evidence="8">Protein transport protein Sec61 gamma subunit homolog</fullName>
    </alternativeName>
</protein>
<dbReference type="EMBL" id="CP009552">
    <property type="protein sequence ID" value="AIY89276.1"/>
    <property type="molecule type" value="Genomic_DNA"/>
</dbReference>
<evidence type="ECO:0000256" key="5">
    <source>
        <dbReference type="ARBA" id="ARBA00023010"/>
    </source>
</evidence>
<keyword evidence="4 8" id="KW-1133">Transmembrane helix</keyword>
<evidence type="ECO:0000256" key="4">
    <source>
        <dbReference type="ARBA" id="ARBA00022989"/>
    </source>
</evidence>
<keyword evidence="6 8" id="KW-0472">Membrane</keyword>
<dbReference type="EMBL" id="CP087714">
    <property type="protein sequence ID" value="XAT63060.1"/>
    <property type="molecule type" value="Genomic_DNA"/>
</dbReference>
<dbReference type="SUPFAM" id="SSF103456">
    <property type="entry name" value="Preprotein translocase SecE subunit"/>
    <property type="match status" value="1"/>
</dbReference>
<evidence type="ECO:0000256" key="8">
    <source>
        <dbReference type="HAMAP-Rule" id="MF_00422"/>
    </source>
</evidence>
<keyword evidence="3 8" id="KW-0653">Protein transport</keyword>
<keyword evidence="1 8" id="KW-0813">Transport</keyword>
<evidence type="ECO:0000313" key="10">
    <source>
        <dbReference type="EMBL" id="XAT63060.1"/>
    </source>
</evidence>
<evidence type="ECO:0000313" key="9">
    <source>
        <dbReference type="EMBL" id="AIY89276.1"/>
    </source>
</evidence>
<dbReference type="GeneID" id="90449482"/>
<dbReference type="HOGENOM" id="CLU_191921_2_1_2"/>
<dbReference type="GO" id="GO:0012505">
    <property type="term" value="C:endomembrane system"/>
    <property type="evidence" value="ECO:0007669"/>
    <property type="project" value="UniProtKB-SubCell"/>
</dbReference>
<dbReference type="AlphaFoldDB" id="A0A0A7GE95"/>
<dbReference type="GO" id="GO:0006605">
    <property type="term" value="P:protein targeting"/>
    <property type="evidence" value="ECO:0007669"/>
    <property type="project" value="UniProtKB-UniRule"/>
</dbReference>
<accession>A0A0A7GE95</accession>
<dbReference type="GO" id="GO:0065002">
    <property type="term" value="P:intracellular protein transmembrane transport"/>
    <property type="evidence" value="ECO:0007669"/>
    <property type="project" value="UniProtKB-UniRule"/>
</dbReference>
<feature type="transmembrane region" description="Helical" evidence="8">
    <location>
        <begin position="24"/>
        <end position="49"/>
    </location>
</feature>
<organism evidence="9 11">
    <name type="scientific">Geoglobus acetivorans</name>
    <dbReference type="NCBI Taxonomy" id="565033"/>
    <lineage>
        <taxon>Archaea</taxon>
        <taxon>Methanobacteriati</taxon>
        <taxon>Methanobacteriota</taxon>
        <taxon>Archaeoglobi</taxon>
        <taxon>Archaeoglobales</taxon>
        <taxon>Archaeoglobaceae</taxon>
        <taxon>Geoglobus</taxon>
    </lineage>
</organism>
<evidence type="ECO:0000256" key="2">
    <source>
        <dbReference type="ARBA" id="ARBA00022692"/>
    </source>
</evidence>
<dbReference type="InterPro" id="IPR023391">
    <property type="entry name" value="Prot_translocase_SecE_dom_sf"/>
</dbReference>
<gene>
    <name evidence="8" type="primary">secE</name>
    <name evidence="9" type="ORF">GACE_0219</name>
    <name evidence="10" type="ORF">LPQ35_07295</name>
</gene>
<dbReference type="eggNOG" id="arCOG02204">
    <property type="taxonomic scope" value="Archaea"/>
</dbReference>
<evidence type="ECO:0000256" key="6">
    <source>
        <dbReference type="ARBA" id="ARBA00023136"/>
    </source>
</evidence>
<comment type="subunit">
    <text evidence="8">Component of the Sec protein translocase complex. Heterotrimer consisting of SecY (alpha), SecG (beta) and SecE (gamma) subunits. The heterotrimers can form oligomers, although 1 heterotrimer is thought to be able to translocate proteins. Interacts with the ribosome. May interact with SecDF, and other proteins may be involved.</text>
</comment>
<keyword evidence="5 8" id="KW-0811">Translocation</keyword>
<evidence type="ECO:0000313" key="11">
    <source>
        <dbReference type="Proteomes" id="UP000030624"/>
    </source>
</evidence>
<dbReference type="Proteomes" id="UP000030624">
    <property type="component" value="Chromosome"/>
</dbReference>
<evidence type="ECO:0000256" key="3">
    <source>
        <dbReference type="ARBA" id="ARBA00022927"/>
    </source>
</evidence>
<keyword evidence="2 8" id="KW-0812">Transmembrane</keyword>